<keyword evidence="2" id="KW-1185">Reference proteome</keyword>
<dbReference type="RefSeq" id="WP_115481170.1">
    <property type="nucleotide sequence ID" value="NZ_QRCT01000014.1"/>
</dbReference>
<reference evidence="1 2" key="1">
    <citation type="submission" date="2018-07" db="EMBL/GenBank/DDBJ databases">
        <title>Anaerosacharophilus polymeroproducens gen. nov. sp. nov., an anaerobic bacterium isolated from salt field.</title>
        <authorList>
            <person name="Kim W."/>
            <person name="Yang S.-H."/>
            <person name="Oh J."/>
            <person name="Lee J.-H."/>
            <person name="Kwon K.K."/>
        </authorList>
    </citation>
    <scope>NUCLEOTIDE SEQUENCE [LARGE SCALE GENOMIC DNA]</scope>
    <source>
        <strain evidence="1 2">MCWD5</strain>
    </source>
</reference>
<proteinExistence type="predicted"/>
<sequence length="598" mass="68673">MKVKIDTLSDTYKEYKKAVSTLKEVQADLISISDRLNNCWKGISKEACINAINTYREHFYAMTVSSMEDMTSILGNNLSQARTSLNRCDDFPNVVKFEGKSFYSEDRKGGGTLSMEESSTTKVLSQLHSIGGDDTNEERKKWKQAKDELTMGYVSNLKYSTFNLDSESFMIEKAFQDQEDALMDFYDTLYTYSQEVDTLDSEAAKSFKSCSDPTQKKLTTKIYQPAVVNDKVNLERVYYLLHTPPSSLSEAEINEIIDAYETAVKNGDAKQIEEILKCCYEFDKEKGQSNYKLTEAYYVVAGIMKARLDMNMEKAGHNLMDPYNKYNDKTIDLIDEISRYSLFSGLGLYAPNISGTKNPLDSNYDPTHRLIIRVNLDNYQVSFYNSEKDKKSKVSYVVLPWDENHQQRLNQAMIKELQSKKKDFESEVKNYFKDKIVGAIIEKAKKRLLKKVPLPGSAQLAIGVAYDIVILYKETEEWNADISQKQNTLSIGDVYKALGIKATIVYSETGGASITAAKIDPVETRARIAYAEYLYNKNKEKDDAKFNLKIYMEIYENGYGDILRGWVNLTDKEKNVWREKYKDCTEKDLKNIKKYFKR</sequence>
<dbReference type="EMBL" id="QRCT01000014">
    <property type="protein sequence ID" value="RDU24145.1"/>
    <property type="molecule type" value="Genomic_DNA"/>
</dbReference>
<gene>
    <name evidence="1" type="ORF">DWV06_05450</name>
</gene>
<dbReference type="SUPFAM" id="SSF140453">
    <property type="entry name" value="EsxAB dimer-like"/>
    <property type="match status" value="1"/>
</dbReference>
<protein>
    <recommendedName>
        <fullName evidence="3">LXG domain-containing protein</fullName>
    </recommendedName>
</protein>
<accession>A0A371AX37</accession>
<dbReference type="Proteomes" id="UP000255036">
    <property type="component" value="Unassembled WGS sequence"/>
</dbReference>
<organism evidence="1 2">
    <name type="scientific">Anaerosacchariphilus polymeriproducens</name>
    <dbReference type="NCBI Taxonomy" id="1812858"/>
    <lineage>
        <taxon>Bacteria</taxon>
        <taxon>Bacillati</taxon>
        <taxon>Bacillota</taxon>
        <taxon>Clostridia</taxon>
        <taxon>Lachnospirales</taxon>
        <taxon>Lachnospiraceae</taxon>
        <taxon>Anaerosacchariphilus</taxon>
    </lineage>
</organism>
<evidence type="ECO:0008006" key="3">
    <source>
        <dbReference type="Google" id="ProtNLM"/>
    </source>
</evidence>
<name>A0A371AX37_9FIRM</name>
<comment type="caution">
    <text evidence="1">The sequence shown here is derived from an EMBL/GenBank/DDBJ whole genome shotgun (WGS) entry which is preliminary data.</text>
</comment>
<evidence type="ECO:0000313" key="2">
    <source>
        <dbReference type="Proteomes" id="UP000255036"/>
    </source>
</evidence>
<evidence type="ECO:0000313" key="1">
    <source>
        <dbReference type="EMBL" id="RDU24145.1"/>
    </source>
</evidence>
<dbReference type="InterPro" id="IPR036689">
    <property type="entry name" value="ESAT-6-like_sf"/>
</dbReference>
<dbReference type="AlphaFoldDB" id="A0A371AX37"/>